<sequence length="173" mass="19600">MSEQIAQPQDAPPLPPPKGTSENPAQSQDSSETAQKPRRIQSVERWIVGGIIITYEEALAWANRLRATRGEHSLEATRRDYYQVLVEVQERVLELHGHGAMYWAEDPQKCAHMLIMTKYEPARVPVVNGVPTLASEQRRSGPVERMAVKTLKDREQVEYVGYKAFPSETPPYC</sequence>
<dbReference type="EMBL" id="KB469305">
    <property type="protein sequence ID" value="EPQ53433.1"/>
    <property type="molecule type" value="Genomic_DNA"/>
</dbReference>
<dbReference type="RefSeq" id="XP_007867777.1">
    <property type="nucleotide sequence ID" value="XM_007869586.1"/>
</dbReference>
<gene>
    <name evidence="2" type="ORF">GLOTRDRAFT_130771</name>
</gene>
<dbReference type="KEGG" id="gtr:GLOTRDRAFT_130771"/>
<evidence type="ECO:0000313" key="2">
    <source>
        <dbReference type="EMBL" id="EPQ53433.1"/>
    </source>
</evidence>
<dbReference type="GeneID" id="19302162"/>
<dbReference type="HOGENOM" id="CLU_133379_0_0_1"/>
<dbReference type="OrthoDB" id="3264031at2759"/>
<reference evidence="2 3" key="1">
    <citation type="journal article" date="2012" name="Science">
        <title>The Paleozoic origin of enzymatic lignin decomposition reconstructed from 31 fungal genomes.</title>
        <authorList>
            <person name="Floudas D."/>
            <person name="Binder M."/>
            <person name="Riley R."/>
            <person name="Barry K."/>
            <person name="Blanchette R.A."/>
            <person name="Henrissat B."/>
            <person name="Martinez A.T."/>
            <person name="Otillar R."/>
            <person name="Spatafora J.W."/>
            <person name="Yadav J.S."/>
            <person name="Aerts A."/>
            <person name="Benoit I."/>
            <person name="Boyd A."/>
            <person name="Carlson A."/>
            <person name="Copeland A."/>
            <person name="Coutinho P.M."/>
            <person name="de Vries R.P."/>
            <person name="Ferreira P."/>
            <person name="Findley K."/>
            <person name="Foster B."/>
            <person name="Gaskell J."/>
            <person name="Glotzer D."/>
            <person name="Gorecki P."/>
            <person name="Heitman J."/>
            <person name="Hesse C."/>
            <person name="Hori C."/>
            <person name="Igarashi K."/>
            <person name="Jurgens J.A."/>
            <person name="Kallen N."/>
            <person name="Kersten P."/>
            <person name="Kohler A."/>
            <person name="Kuees U."/>
            <person name="Kumar T.K.A."/>
            <person name="Kuo A."/>
            <person name="LaButti K."/>
            <person name="Larrondo L.F."/>
            <person name="Lindquist E."/>
            <person name="Ling A."/>
            <person name="Lombard V."/>
            <person name="Lucas S."/>
            <person name="Lundell T."/>
            <person name="Martin R."/>
            <person name="McLaughlin D.J."/>
            <person name="Morgenstern I."/>
            <person name="Morin E."/>
            <person name="Murat C."/>
            <person name="Nagy L.G."/>
            <person name="Nolan M."/>
            <person name="Ohm R.A."/>
            <person name="Patyshakuliyeva A."/>
            <person name="Rokas A."/>
            <person name="Ruiz-Duenas F.J."/>
            <person name="Sabat G."/>
            <person name="Salamov A."/>
            <person name="Samejima M."/>
            <person name="Schmutz J."/>
            <person name="Slot J.C."/>
            <person name="St John F."/>
            <person name="Stenlid J."/>
            <person name="Sun H."/>
            <person name="Sun S."/>
            <person name="Syed K."/>
            <person name="Tsang A."/>
            <person name="Wiebenga A."/>
            <person name="Young D."/>
            <person name="Pisabarro A."/>
            <person name="Eastwood D.C."/>
            <person name="Martin F."/>
            <person name="Cullen D."/>
            <person name="Grigoriev I.V."/>
            <person name="Hibbett D.S."/>
        </authorList>
    </citation>
    <scope>NUCLEOTIDE SEQUENCE [LARGE SCALE GENOMIC DNA]</scope>
    <source>
        <strain evidence="2 3">ATCC 11539</strain>
    </source>
</reference>
<proteinExistence type="predicted"/>
<accession>S7Q0Z8</accession>
<dbReference type="AlphaFoldDB" id="S7Q0Z8"/>
<evidence type="ECO:0000256" key="1">
    <source>
        <dbReference type="SAM" id="MobiDB-lite"/>
    </source>
</evidence>
<evidence type="ECO:0000313" key="3">
    <source>
        <dbReference type="Proteomes" id="UP000030669"/>
    </source>
</evidence>
<feature type="compositionally biased region" description="Polar residues" evidence="1">
    <location>
        <begin position="20"/>
        <end position="34"/>
    </location>
</feature>
<organism evidence="2 3">
    <name type="scientific">Gloeophyllum trabeum (strain ATCC 11539 / FP-39264 / Madison 617)</name>
    <name type="common">Brown rot fungus</name>
    <dbReference type="NCBI Taxonomy" id="670483"/>
    <lineage>
        <taxon>Eukaryota</taxon>
        <taxon>Fungi</taxon>
        <taxon>Dikarya</taxon>
        <taxon>Basidiomycota</taxon>
        <taxon>Agaricomycotina</taxon>
        <taxon>Agaricomycetes</taxon>
        <taxon>Gloeophyllales</taxon>
        <taxon>Gloeophyllaceae</taxon>
        <taxon>Gloeophyllum</taxon>
    </lineage>
</organism>
<protein>
    <submittedName>
        <fullName evidence="2">Uncharacterized protein</fullName>
    </submittedName>
</protein>
<feature type="region of interest" description="Disordered" evidence="1">
    <location>
        <begin position="1"/>
        <end position="38"/>
    </location>
</feature>
<keyword evidence="3" id="KW-1185">Reference proteome</keyword>
<dbReference type="Proteomes" id="UP000030669">
    <property type="component" value="Unassembled WGS sequence"/>
</dbReference>
<name>S7Q0Z8_GLOTA</name>